<dbReference type="AlphaFoldDB" id="A0A8H7DNA1"/>
<accession>A0A8H7DNA1</accession>
<evidence type="ECO:0000256" key="2">
    <source>
        <dbReference type="SAM" id="Phobius"/>
    </source>
</evidence>
<dbReference type="Gene3D" id="2.60.120.260">
    <property type="entry name" value="Galactose-binding domain-like"/>
    <property type="match status" value="2"/>
</dbReference>
<feature type="compositionally biased region" description="Low complexity" evidence="1">
    <location>
        <begin position="362"/>
        <end position="372"/>
    </location>
</feature>
<comment type="caution">
    <text evidence="3">The sequence shown here is derived from an EMBL/GenBank/DDBJ whole genome shotgun (WGS) entry which is preliminary data.</text>
</comment>
<keyword evidence="2" id="KW-1133">Transmembrane helix</keyword>
<gene>
    <name evidence="3" type="ORF">MSAN_00167400</name>
</gene>
<dbReference type="Proteomes" id="UP000623467">
    <property type="component" value="Unassembled WGS sequence"/>
</dbReference>
<feature type="region of interest" description="Disordered" evidence="1">
    <location>
        <begin position="424"/>
        <end position="447"/>
    </location>
</feature>
<keyword evidence="2" id="KW-0472">Membrane</keyword>
<reference evidence="3" key="1">
    <citation type="submission" date="2020-05" db="EMBL/GenBank/DDBJ databases">
        <title>Mycena genomes resolve the evolution of fungal bioluminescence.</title>
        <authorList>
            <person name="Tsai I.J."/>
        </authorList>
    </citation>
    <scope>NUCLEOTIDE SEQUENCE</scope>
    <source>
        <strain evidence="3">160909Yilan</strain>
    </source>
</reference>
<dbReference type="EMBL" id="JACAZH010000001">
    <property type="protein sequence ID" value="KAF7377456.1"/>
    <property type="molecule type" value="Genomic_DNA"/>
</dbReference>
<feature type="compositionally biased region" description="Low complexity" evidence="1">
    <location>
        <begin position="389"/>
        <end position="412"/>
    </location>
</feature>
<organism evidence="3 4">
    <name type="scientific">Mycena sanguinolenta</name>
    <dbReference type="NCBI Taxonomy" id="230812"/>
    <lineage>
        <taxon>Eukaryota</taxon>
        <taxon>Fungi</taxon>
        <taxon>Dikarya</taxon>
        <taxon>Basidiomycota</taxon>
        <taxon>Agaricomycotina</taxon>
        <taxon>Agaricomycetes</taxon>
        <taxon>Agaricomycetidae</taxon>
        <taxon>Agaricales</taxon>
        <taxon>Marasmiineae</taxon>
        <taxon>Mycenaceae</taxon>
        <taxon>Mycena</taxon>
    </lineage>
</organism>
<keyword evidence="2" id="KW-0812">Transmembrane</keyword>
<feature type="region of interest" description="Disordered" evidence="1">
    <location>
        <begin position="348"/>
        <end position="412"/>
    </location>
</feature>
<proteinExistence type="predicted"/>
<protein>
    <recommendedName>
        <fullName evidence="5">Transmembrane protein</fullName>
    </recommendedName>
</protein>
<keyword evidence="4" id="KW-1185">Reference proteome</keyword>
<evidence type="ECO:0000256" key="1">
    <source>
        <dbReference type="SAM" id="MobiDB-lite"/>
    </source>
</evidence>
<feature type="transmembrane region" description="Helical" evidence="2">
    <location>
        <begin position="320"/>
        <end position="339"/>
    </location>
</feature>
<evidence type="ECO:0000313" key="4">
    <source>
        <dbReference type="Proteomes" id="UP000623467"/>
    </source>
</evidence>
<name>A0A8H7DNA1_9AGAR</name>
<dbReference type="OrthoDB" id="2576334at2759"/>
<feature type="compositionally biased region" description="Polar residues" evidence="1">
    <location>
        <begin position="434"/>
        <end position="447"/>
    </location>
</feature>
<evidence type="ECO:0008006" key="5">
    <source>
        <dbReference type="Google" id="ProtNLM"/>
    </source>
</evidence>
<sequence length="447" mass="47680">MALWNYTIPDTSPVFIYRELFLLVLSPILPFTYDADPYADGFGLSNGWQTHYTVSGFNTQPGESSQGVSSHLTTLGGAEVSFEFYGSAVYLFGSVNASYEVILDENVQLLGSETGVLYSNQDLIEESHTVTLRVNPANTDQLMAFTGATVTSSDLKIPTPVFHDNSDGALSYFGNWTSNTVSGIPNSSVTAPFHQTLDAGANVMMNFSSTVAIAVHGSTNFGHGLYSVSIDNETPQTYNGSTFWLVTDTVVFFQAGLDAGRTHRLNVTNLSGDAKLTLSSVVTYEVGASQIGPSQPLSSITGPGTSSRGTSSHSVKVAEIVGPVVGVLLLGLLSVFFWFRYRKPRPSNETTVTPLVLPPPSSGISSSQSEMSQAGRQPPRKGHPIRSQPAPSSVSSTTRSVSPPASAVSPIAPDVNQIIELIAQRIDRRDGQRSESTSPPGYNVHSV</sequence>
<evidence type="ECO:0000313" key="3">
    <source>
        <dbReference type="EMBL" id="KAF7377456.1"/>
    </source>
</evidence>